<evidence type="ECO:0000313" key="2">
    <source>
        <dbReference type="EMBL" id="KAA8825333.1"/>
    </source>
</evidence>
<evidence type="ECO:0000313" key="3">
    <source>
        <dbReference type="Proteomes" id="UP000326251"/>
    </source>
</evidence>
<protein>
    <submittedName>
        <fullName evidence="2">Uncharacterized protein</fullName>
    </submittedName>
</protein>
<feature type="region of interest" description="Disordered" evidence="1">
    <location>
        <begin position="51"/>
        <end position="74"/>
    </location>
</feature>
<proteinExistence type="predicted"/>
<comment type="caution">
    <text evidence="2">The sequence shown here is derived from an EMBL/GenBank/DDBJ whole genome shotgun (WGS) entry which is preliminary data.</text>
</comment>
<dbReference type="EMBL" id="RZUG01000009">
    <property type="protein sequence ID" value="KAA8825333.1"/>
    <property type="molecule type" value="Genomic_DNA"/>
</dbReference>
<dbReference type="AlphaFoldDB" id="A0A5J5E8Q1"/>
<gene>
    <name evidence="2" type="ORF">EMO92_06365</name>
</gene>
<dbReference type="Proteomes" id="UP000326251">
    <property type="component" value="Unassembled WGS sequence"/>
</dbReference>
<organism evidence="2 3">
    <name type="scientific">Bifidobacterium reuteri</name>
    <dbReference type="NCBI Taxonomy" id="983706"/>
    <lineage>
        <taxon>Bacteria</taxon>
        <taxon>Bacillati</taxon>
        <taxon>Actinomycetota</taxon>
        <taxon>Actinomycetes</taxon>
        <taxon>Bifidobacteriales</taxon>
        <taxon>Bifidobacteriaceae</taxon>
        <taxon>Bifidobacterium</taxon>
    </lineage>
</organism>
<name>A0A5J5E8Q1_9BIFI</name>
<accession>A0A5J5E8Q1</accession>
<reference evidence="2 3" key="1">
    <citation type="journal article" date="2019" name="Syst. Appl. Microbiol.">
        <title>Characterization of Bifidobacterium species in feaces of the Egyptian fruit bat: Description of B. vespertilionis sp. nov. and B. rousetti sp. nov.</title>
        <authorList>
            <person name="Modesto M."/>
            <person name="Satti M."/>
            <person name="Watanabe K."/>
            <person name="Puglisi E."/>
            <person name="Morelli L."/>
            <person name="Huang C.-H."/>
            <person name="Liou J.-S."/>
            <person name="Miyashita M."/>
            <person name="Tamura T."/>
            <person name="Saito S."/>
            <person name="Mori K."/>
            <person name="Huang L."/>
            <person name="Sciavilla P."/>
            <person name="Sandri C."/>
            <person name="Spiezio C."/>
            <person name="Vitali F."/>
            <person name="Cavalieri D."/>
            <person name="Perpetuini G."/>
            <person name="Tofalo R."/>
            <person name="Bonetti A."/>
            <person name="Arita M."/>
            <person name="Mattarelli P."/>
        </authorList>
    </citation>
    <scope>NUCLEOTIDE SEQUENCE [LARGE SCALE GENOMIC DNA]</scope>
    <source>
        <strain evidence="2 3">RST19</strain>
    </source>
</reference>
<evidence type="ECO:0000256" key="1">
    <source>
        <dbReference type="SAM" id="MobiDB-lite"/>
    </source>
</evidence>
<sequence>MTFLTLRMLFLLLPHCFGLCLWYIRVPTPMMIHLCINMSNRATRLIFLPKPREPPHAAMPNTTPNHDTWRGTDH</sequence>